<comment type="function">
    <text evidence="6">Could methylate the ribose at the nucleotide 34 wobble position in tRNA.</text>
</comment>
<evidence type="ECO:0000256" key="2">
    <source>
        <dbReference type="ARBA" id="ARBA00022603"/>
    </source>
</evidence>
<feature type="binding site" evidence="6 7">
    <location>
        <position position="133"/>
    </location>
    <ligand>
        <name>S-adenosyl-L-methionine</name>
        <dbReference type="ChEBI" id="CHEBI:59789"/>
    </ligand>
</feature>
<reference evidence="9 10" key="1">
    <citation type="submission" date="2019-02" db="EMBL/GenBank/DDBJ databases">
        <title>Deep-cultivation of Planctomycetes and their phenomic and genomic characterization uncovers novel biology.</title>
        <authorList>
            <person name="Wiegand S."/>
            <person name="Jogler M."/>
            <person name="Boedeker C."/>
            <person name="Pinto D."/>
            <person name="Vollmers J."/>
            <person name="Rivas-Marin E."/>
            <person name="Kohn T."/>
            <person name="Peeters S.H."/>
            <person name="Heuer A."/>
            <person name="Rast P."/>
            <person name="Oberbeckmann S."/>
            <person name="Bunk B."/>
            <person name="Jeske O."/>
            <person name="Meyerdierks A."/>
            <person name="Storesund J.E."/>
            <person name="Kallscheuer N."/>
            <person name="Luecker S."/>
            <person name="Lage O.M."/>
            <person name="Pohl T."/>
            <person name="Merkel B.J."/>
            <person name="Hornburger P."/>
            <person name="Mueller R.-W."/>
            <person name="Bruemmer F."/>
            <person name="Labrenz M."/>
            <person name="Spormann A.M."/>
            <person name="Op den Camp H."/>
            <person name="Overmann J."/>
            <person name="Amann R."/>
            <person name="Jetten M.S.M."/>
            <person name="Mascher T."/>
            <person name="Medema M.H."/>
            <person name="Devos D.P."/>
            <person name="Kaster A.-K."/>
            <person name="Ovreas L."/>
            <person name="Rohde M."/>
            <person name="Galperin M.Y."/>
            <person name="Jogler C."/>
        </authorList>
    </citation>
    <scope>NUCLEOTIDE SEQUENCE [LARGE SCALE GENOMIC DNA]</scope>
    <source>
        <strain evidence="9 10">Pan265</strain>
    </source>
</reference>
<accession>A0A518BW59</accession>
<keyword evidence="3 6" id="KW-0808">Transferase</keyword>
<evidence type="ECO:0000256" key="1">
    <source>
        <dbReference type="ARBA" id="ARBA00022490"/>
    </source>
</evidence>
<dbReference type="GO" id="GO:0003723">
    <property type="term" value="F:RNA binding"/>
    <property type="evidence" value="ECO:0007669"/>
    <property type="project" value="InterPro"/>
</dbReference>
<comment type="catalytic activity">
    <reaction evidence="6">
        <text>5-carboxymethylaminomethyluridine(34) in tRNA(Leu) + S-adenosyl-L-methionine = 5-carboxymethylaminomethyl-2'-O-methyluridine(34) in tRNA(Leu) + S-adenosyl-L-homocysteine + H(+)</text>
        <dbReference type="Rhea" id="RHEA:43088"/>
        <dbReference type="Rhea" id="RHEA-COMP:10333"/>
        <dbReference type="Rhea" id="RHEA-COMP:10334"/>
        <dbReference type="ChEBI" id="CHEBI:15378"/>
        <dbReference type="ChEBI" id="CHEBI:57856"/>
        <dbReference type="ChEBI" id="CHEBI:59789"/>
        <dbReference type="ChEBI" id="CHEBI:74508"/>
        <dbReference type="ChEBI" id="CHEBI:74511"/>
        <dbReference type="EC" id="2.1.1.207"/>
    </reaction>
</comment>
<evidence type="ECO:0000313" key="9">
    <source>
        <dbReference type="EMBL" id="QDU71208.1"/>
    </source>
</evidence>
<dbReference type="OrthoDB" id="9789043at2"/>
<evidence type="ECO:0000256" key="6">
    <source>
        <dbReference type="HAMAP-Rule" id="MF_01885"/>
    </source>
</evidence>
<dbReference type="InterPro" id="IPR029028">
    <property type="entry name" value="Alpha/beta_knot_MTases"/>
</dbReference>
<dbReference type="EMBL" id="CP036280">
    <property type="protein sequence ID" value="QDU71208.1"/>
    <property type="molecule type" value="Genomic_DNA"/>
</dbReference>
<evidence type="ECO:0000256" key="3">
    <source>
        <dbReference type="ARBA" id="ARBA00022679"/>
    </source>
</evidence>
<evidence type="ECO:0000256" key="5">
    <source>
        <dbReference type="ARBA" id="ARBA00022694"/>
    </source>
</evidence>
<keyword evidence="1 6" id="KW-0963">Cytoplasm</keyword>
<dbReference type="GO" id="GO:0141098">
    <property type="term" value="F:tRNA (cytidine(34)-2'-O)-methyltransferase activity"/>
    <property type="evidence" value="ECO:0007669"/>
    <property type="project" value="RHEA"/>
</dbReference>
<evidence type="ECO:0000313" key="10">
    <source>
        <dbReference type="Proteomes" id="UP000320386"/>
    </source>
</evidence>
<dbReference type="GO" id="GO:0141102">
    <property type="term" value="F:tRNA (5-carboxymethylaminomethyluridine(34)-2'-O)-methyltransferase activity"/>
    <property type="evidence" value="ECO:0007669"/>
    <property type="project" value="RHEA"/>
</dbReference>
<feature type="binding site" evidence="6 7">
    <location>
        <position position="100"/>
    </location>
    <ligand>
        <name>S-adenosyl-L-methionine</name>
        <dbReference type="ChEBI" id="CHEBI:59789"/>
    </ligand>
</feature>
<dbReference type="Gene3D" id="3.40.1280.10">
    <property type="match status" value="1"/>
</dbReference>
<dbReference type="HAMAP" id="MF_01885">
    <property type="entry name" value="tRNA_methyltr_TrmL"/>
    <property type="match status" value="1"/>
</dbReference>
<evidence type="ECO:0000256" key="7">
    <source>
        <dbReference type="PIRSR" id="PIRSR029256-1"/>
    </source>
</evidence>
<dbReference type="KEGG" id="mcad:Pan265_10570"/>
<evidence type="ECO:0000259" key="8">
    <source>
        <dbReference type="Pfam" id="PF00588"/>
    </source>
</evidence>
<proteinExistence type="inferred from homology"/>
<keyword evidence="4 6" id="KW-0949">S-adenosyl-L-methionine</keyword>
<keyword evidence="10" id="KW-1185">Reference proteome</keyword>
<dbReference type="PIRSF" id="PIRSF029256">
    <property type="entry name" value="SpoU_TrmH_prd"/>
    <property type="match status" value="1"/>
</dbReference>
<dbReference type="AlphaFoldDB" id="A0A518BW59"/>
<dbReference type="PANTHER" id="PTHR42971:SF1">
    <property type="entry name" value="TRNA (CYTIDINE(34)-2'-O)-METHYLTRANSFERASE"/>
    <property type="match status" value="1"/>
</dbReference>
<organism evidence="9 10">
    <name type="scientific">Mucisphaera calidilacus</name>
    <dbReference type="NCBI Taxonomy" id="2527982"/>
    <lineage>
        <taxon>Bacteria</taxon>
        <taxon>Pseudomonadati</taxon>
        <taxon>Planctomycetota</taxon>
        <taxon>Phycisphaerae</taxon>
        <taxon>Phycisphaerales</taxon>
        <taxon>Phycisphaeraceae</taxon>
        <taxon>Mucisphaera</taxon>
    </lineage>
</organism>
<protein>
    <recommendedName>
        <fullName evidence="6">Putative tRNA (cytidine(34)-2'-O)-methyltransferase</fullName>
        <ecNumber evidence="6">2.1.1.207</ecNumber>
    </recommendedName>
    <alternativeName>
        <fullName evidence="6">tRNA (cytidine/uridine-2'-O-)-methyltransferase</fullName>
    </alternativeName>
</protein>
<comment type="similarity">
    <text evidence="6">Belongs to the class IV-like SAM-binding methyltransferase superfamily. RNA methyltransferase TrmH family. TrmL subfamily.</text>
</comment>
<dbReference type="Pfam" id="PF00588">
    <property type="entry name" value="SpoU_methylase"/>
    <property type="match status" value="1"/>
</dbReference>
<gene>
    <name evidence="9" type="primary">trmL</name>
    <name evidence="9" type="ORF">Pan265_10570</name>
</gene>
<dbReference type="GO" id="GO:0002130">
    <property type="term" value="P:wobble position ribose methylation"/>
    <property type="evidence" value="ECO:0007669"/>
    <property type="project" value="TreeGrafter"/>
</dbReference>
<dbReference type="InterPro" id="IPR029026">
    <property type="entry name" value="tRNA_m1G_MTases_N"/>
</dbReference>
<dbReference type="EC" id="2.1.1.207" evidence="6"/>
<dbReference type="RefSeq" id="WP_145445348.1">
    <property type="nucleotide sequence ID" value="NZ_CP036280.1"/>
</dbReference>
<dbReference type="InterPro" id="IPR001537">
    <property type="entry name" value="SpoU_MeTrfase"/>
</dbReference>
<sequence>MLHVAMYRPVIPQNTGAVARQCVGMNAHLHLIGPMGFEITDHAVKRAGLDYWPYLHLTEYADEAAFYDWLGERRVWLITKFGGTRFDRADYEDEDVLMVGNENHGLPESIHERHSGTRVSIPMPGTSLGNVRSYNVSNAAAIVMAMAMVRIADSDS</sequence>
<dbReference type="InterPro" id="IPR016914">
    <property type="entry name" value="TrmL"/>
</dbReference>
<dbReference type="CDD" id="cd18094">
    <property type="entry name" value="SpoU-like_TrmL"/>
    <property type="match status" value="1"/>
</dbReference>
<feature type="binding site" evidence="6 7">
    <location>
        <position position="121"/>
    </location>
    <ligand>
        <name>S-adenosyl-L-methionine</name>
        <dbReference type="ChEBI" id="CHEBI:59789"/>
    </ligand>
</feature>
<keyword evidence="2 6" id="KW-0489">Methyltransferase</keyword>
<name>A0A518BW59_9BACT</name>
<dbReference type="GO" id="GO:0005737">
    <property type="term" value="C:cytoplasm"/>
    <property type="evidence" value="ECO:0007669"/>
    <property type="project" value="UniProtKB-SubCell"/>
</dbReference>
<feature type="binding site" evidence="6 7">
    <location>
        <position position="78"/>
    </location>
    <ligand>
        <name>S-adenosyl-L-methionine</name>
        <dbReference type="ChEBI" id="CHEBI:59789"/>
    </ligand>
</feature>
<comment type="subcellular location">
    <subcellularLocation>
        <location evidence="6">Cytoplasm</location>
    </subcellularLocation>
</comment>
<comment type="catalytic activity">
    <reaction evidence="6">
        <text>cytidine(34) in tRNA + S-adenosyl-L-methionine = 2'-O-methylcytidine(34) in tRNA + S-adenosyl-L-homocysteine + H(+)</text>
        <dbReference type="Rhea" id="RHEA:43084"/>
        <dbReference type="Rhea" id="RHEA-COMP:10331"/>
        <dbReference type="Rhea" id="RHEA-COMP:10332"/>
        <dbReference type="ChEBI" id="CHEBI:15378"/>
        <dbReference type="ChEBI" id="CHEBI:57856"/>
        <dbReference type="ChEBI" id="CHEBI:59789"/>
        <dbReference type="ChEBI" id="CHEBI:74495"/>
        <dbReference type="ChEBI" id="CHEBI:82748"/>
        <dbReference type="EC" id="2.1.1.207"/>
    </reaction>
</comment>
<feature type="domain" description="tRNA/rRNA methyltransferase SpoU type" evidence="8">
    <location>
        <begin position="2"/>
        <end position="144"/>
    </location>
</feature>
<dbReference type="PANTHER" id="PTHR42971">
    <property type="entry name" value="TRNA (CYTIDINE(34)-2'-O)-METHYLTRANSFERASE"/>
    <property type="match status" value="1"/>
</dbReference>
<keyword evidence="5 6" id="KW-0819">tRNA processing</keyword>
<evidence type="ECO:0000256" key="4">
    <source>
        <dbReference type="ARBA" id="ARBA00022691"/>
    </source>
</evidence>
<dbReference type="SUPFAM" id="SSF75217">
    <property type="entry name" value="alpha/beta knot"/>
    <property type="match status" value="1"/>
</dbReference>
<dbReference type="Proteomes" id="UP000320386">
    <property type="component" value="Chromosome"/>
</dbReference>